<keyword evidence="1" id="KW-1133">Transmembrane helix</keyword>
<dbReference type="EMBL" id="DYWI01000019">
    <property type="protein sequence ID" value="HJF64724.1"/>
    <property type="molecule type" value="Genomic_DNA"/>
</dbReference>
<feature type="transmembrane region" description="Helical" evidence="1">
    <location>
        <begin position="6"/>
        <end position="28"/>
    </location>
</feature>
<evidence type="ECO:0000256" key="1">
    <source>
        <dbReference type="SAM" id="Phobius"/>
    </source>
</evidence>
<sequence>MPWPEFLPLFAFMCIGMYLMRLIPISVLSDRELSPRTKTLLGYIPPACFAALVANDLLSPSMFLNGIWPGLMPLIATAVVVLVAAKTKSMVWCIVVGIAMYALLGFVPL</sequence>
<dbReference type="OrthoDB" id="3177272at2"/>
<dbReference type="Proteomes" id="UP000786989">
    <property type="component" value="Unassembled WGS sequence"/>
</dbReference>
<keyword evidence="1" id="KW-0472">Membrane</keyword>
<keyword evidence="4" id="KW-1185">Reference proteome</keyword>
<accession>A0A3N0AR64</accession>
<gene>
    <name evidence="3" type="ORF">DMP06_11075</name>
    <name evidence="2" type="ORF">K8U77_01215</name>
</gene>
<dbReference type="Pfam" id="PF05437">
    <property type="entry name" value="AzlD"/>
    <property type="match status" value="1"/>
</dbReference>
<reference evidence="3" key="2">
    <citation type="journal article" date="2019" name="Microbiol. Resour. Announc.">
        <title>Draft Genome Sequences of Type Strains of Gordonibacter faecihominis, Paraeggerthella hongkongensis, Parvibacter caecicola,Slackia equolifaciens, Slackia faecicanis, and Slackia isoflavoniconvertens.</title>
        <authorList>
            <person name="Danylec N."/>
            <person name="Stoll D.A."/>
            <person name="Dotsch A."/>
            <person name="Huch M."/>
        </authorList>
    </citation>
    <scope>NUCLEOTIDE SEQUENCE</scope>
    <source>
        <strain evidence="3">DSM 24851</strain>
    </source>
</reference>
<organism evidence="3 4">
    <name type="scientific">Slackia equolifaciens</name>
    <dbReference type="NCBI Taxonomy" id="498718"/>
    <lineage>
        <taxon>Bacteria</taxon>
        <taxon>Bacillati</taxon>
        <taxon>Actinomycetota</taxon>
        <taxon>Coriobacteriia</taxon>
        <taxon>Eggerthellales</taxon>
        <taxon>Eggerthellaceae</taxon>
        <taxon>Slackia</taxon>
    </lineage>
</organism>
<proteinExistence type="predicted"/>
<dbReference type="InterPro" id="IPR008407">
    <property type="entry name" value="Brnchd-chn_aa_trnsp_AzlD"/>
</dbReference>
<reference evidence="4" key="1">
    <citation type="submission" date="2018-05" db="EMBL/GenBank/DDBJ databases">
        <title>Genome Sequencing of selected type strains of the family Eggerthellaceae.</title>
        <authorList>
            <person name="Danylec N."/>
            <person name="Stoll D.A."/>
            <person name="Doetsch A."/>
            <person name="Huch M."/>
        </authorList>
    </citation>
    <scope>NUCLEOTIDE SEQUENCE [LARGE SCALE GENOMIC DNA]</scope>
    <source>
        <strain evidence="4">DSM 24851</strain>
    </source>
</reference>
<name>A0A3N0AR64_9ACTN</name>
<reference evidence="2" key="4">
    <citation type="submission" date="2021-09" db="EMBL/GenBank/DDBJ databases">
        <authorList>
            <person name="Gilroy R."/>
        </authorList>
    </citation>
    <scope>NUCLEOTIDE SEQUENCE</scope>
    <source>
        <strain evidence="2">ChiGjej6B6-11269</strain>
    </source>
</reference>
<feature type="transmembrane region" description="Helical" evidence="1">
    <location>
        <begin position="90"/>
        <end position="107"/>
    </location>
</feature>
<evidence type="ECO:0000313" key="4">
    <source>
        <dbReference type="Proteomes" id="UP000269591"/>
    </source>
</evidence>
<feature type="transmembrane region" description="Helical" evidence="1">
    <location>
        <begin position="40"/>
        <end position="58"/>
    </location>
</feature>
<dbReference type="RefSeq" id="WP_123209787.1">
    <property type="nucleotide sequence ID" value="NZ_JBHTHO010000047.1"/>
</dbReference>
<evidence type="ECO:0000313" key="2">
    <source>
        <dbReference type="EMBL" id="HJF64724.1"/>
    </source>
</evidence>
<keyword evidence="1" id="KW-0812">Transmembrane</keyword>
<dbReference type="EMBL" id="QIBX01000031">
    <property type="protein sequence ID" value="RNL37332.1"/>
    <property type="molecule type" value="Genomic_DNA"/>
</dbReference>
<feature type="transmembrane region" description="Helical" evidence="1">
    <location>
        <begin position="64"/>
        <end position="83"/>
    </location>
</feature>
<dbReference type="Proteomes" id="UP000269591">
    <property type="component" value="Unassembled WGS sequence"/>
</dbReference>
<reference evidence="2" key="3">
    <citation type="journal article" date="2021" name="PeerJ">
        <title>Extensive microbial diversity within the chicken gut microbiome revealed by metagenomics and culture.</title>
        <authorList>
            <person name="Gilroy R."/>
            <person name="Ravi A."/>
            <person name="Getino M."/>
            <person name="Pursley I."/>
            <person name="Horton D.L."/>
            <person name="Alikhan N.F."/>
            <person name="Baker D."/>
            <person name="Gharbi K."/>
            <person name="Hall N."/>
            <person name="Watson M."/>
            <person name="Adriaenssens E.M."/>
            <person name="Foster-Nyarko E."/>
            <person name="Jarju S."/>
            <person name="Secka A."/>
            <person name="Antonio M."/>
            <person name="Oren A."/>
            <person name="Chaudhuri R.R."/>
            <person name="La Ragione R."/>
            <person name="Hildebrand F."/>
            <person name="Pallen M.J."/>
        </authorList>
    </citation>
    <scope>NUCLEOTIDE SEQUENCE</scope>
    <source>
        <strain evidence="2">ChiGjej6B6-11269</strain>
    </source>
</reference>
<protein>
    <submittedName>
        <fullName evidence="2">AzlD domain-containing protein</fullName>
    </submittedName>
    <submittedName>
        <fullName evidence="3">Branched-chain amino acid transporter</fullName>
    </submittedName>
</protein>
<dbReference type="AlphaFoldDB" id="A0A3N0AR64"/>
<evidence type="ECO:0000313" key="3">
    <source>
        <dbReference type="EMBL" id="RNL37332.1"/>
    </source>
</evidence>
<comment type="caution">
    <text evidence="3">The sequence shown here is derived from an EMBL/GenBank/DDBJ whole genome shotgun (WGS) entry which is preliminary data.</text>
</comment>